<dbReference type="PANTHER" id="PTHR17630">
    <property type="entry name" value="DIENELACTONE HYDROLASE"/>
    <property type="match status" value="1"/>
</dbReference>
<keyword evidence="3" id="KW-1185">Reference proteome</keyword>
<dbReference type="GO" id="GO:0016787">
    <property type="term" value="F:hydrolase activity"/>
    <property type="evidence" value="ECO:0007669"/>
    <property type="project" value="InterPro"/>
</dbReference>
<accession>A0A9P9DDD9</accession>
<evidence type="ECO:0000313" key="2">
    <source>
        <dbReference type="EMBL" id="KAH7116892.1"/>
    </source>
</evidence>
<feature type="domain" description="Dienelactone hydrolase" evidence="1">
    <location>
        <begin position="152"/>
        <end position="290"/>
    </location>
</feature>
<name>A0A9P9DDD9_9PLEO</name>
<evidence type="ECO:0000259" key="1">
    <source>
        <dbReference type="Pfam" id="PF01738"/>
    </source>
</evidence>
<sequence length="292" mass="31576">MACRDCFRGGVAVGDPKGSITTIHGVETYVAGTPETTTSASTIIYYTDAFGLSLVNNKLLADAYALATGFRVLVPNIIPGGPLSPEIMELTDKLAEPVGFFDFSGQLARLYTIARALQLGVPFLWRAWPSYSSCFKPCLAYARKVKAELPPGAKLGAAGFCWGGYQSINLCSEPAVEGGSVRLLDAQFTAHPSGLKVPNQILDAVVTFQTPVAIAQAQDDFAISMASVQETEADLRQQYGNGEGQNGYWYQITYYARVPHGFAVRARPGKARDGEASDEAKEQAIAWFKRWL</sequence>
<dbReference type="Proteomes" id="UP000700596">
    <property type="component" value="Unassembled WGS sequence"/>
</dbReference>
<dbReference type="Gene3D" id="3.40.50.1820">
    <property type="entry name" value="alpha/beta hydrolase"/>
    <property type="match status" value="1"/>
</dbReference>
<dbReference type="InterPro" id="IPR002925">
    <property type="entry name" value="Dienelactn_hydro"/>
</dbReference>
<comment type="caution">
    <text evidence="2">The sequence shown here is derived from an EMBL/GenBank/DDBJ whole genome shotgun (WGS) entry which is preliminary data.</text>
</comment>
<dbReference type="Pfam" id="PF01738">
    <property type="entry name" value="DLH"/>
    <property type="match status" value="1"/>
</dbReference>
<dbReference type="EMBL" id="JAGMWT010000014">
    <property type="protein sequence ID" value="KAH7116892.1"/>
    <property type="molecule type" value="Genomic_DNA"/>
</dbReference>
<organism evidence="2 3">
    <name type="scientific">Dendryphion nanum</name>
    <dbReference type="NCBI Taxonomy" id="256645"/>
    <lineage>
        <taxon>Eukaryota</taxon>
        <taxon>Fungi</taxon>
        <taxon>Dikarya</taxon>
        <taxon>Ascomycota</taxon>
        <taxon>Pezizomycotina</taxon>
        <taxon>Dothideomycetes</taxon>
        <taxon>Pleosporomycetidae</taxon>
        <taxon>Pleosporales</taxon>
        <taxon>Torulaceae</taxon>
        <taxon>Dendryphion</taxon>
    </lineage>
</organism>
<dbReference type="AlphaFoldDB" id="A0A9P9DDD9"/>
<evidence type="ECO:0000313" key="3">
    <source>
        <dbReference type="Proteomes" id="UP000700596"/>
    </source>
</evidence>
<dbReference type="PANTHER" id="PTHR17630:SF87">
    <property type="entry name" value="DIENELACTONE HYDROLASE DOMAIN-CONTAINING PROTEIN"/>
    <property type="match status" value="1"/>
</dbReference>
<dbReference type="OrthoDB" id="17560at2759"/>
<protein>
    <recommendedName>
        <fullName evidence="1">Dienelactone hydrolase domain-containing protein</fullName>
    </recommendedName>
</protein>
<proteinExistence type="predicted"/>
<dbReference type="InterPro" id="IPR029058">
    <property type="entry name" value="AB_hydrolase_fold"/>
</dbReference>
<dbReference type="SUPFAM" id="SSF53474">
    <property type="entry name" value="alpha/beta-Hydrolases"/>
    <property type="match status" value="1"/>
</dbReference>
<gene>
    <name evidence="2" type="ORF">B0J11DRAFT_103339</name>
</gene>
<reference evidence="2" key="1">
    <citation type="journal article" date="2021" name="Nat. Commun.">
        <title>Genetic determinants of endophytism in the Arabidopsis root mycobiome.</title>
        <authorList>
            <person name="Mesny F."/>
            <person name="Miyauchi S."/>
            <person name="Thiergart T."/>
            <person name="Pickel B."/>
            <person name="Atanasova L."/>
            <person name="Karlsson M."/>
            <person name="Huettel B."/>
            <person name="Barry K.W."/>
            <person name="Haridas S."/>
            <person name="Chen C."/>
            <person name="Bauer D."/>
            <person name="Andreopoulos W."/>
            <person name="Pangilinan J."/>
            <person name="LaButti K."/>
            <person name="Riley R."/>
            <person name="Lipzen A."/>
            <person name="Clum A."/>
            <person name="Drula E."/>
            <person name="Henrissat B."/>
            <person name="Kohler A."/>
            <person name="Grigoriev I.V."/>
            <person name="Martin F.M."/>
            <person name="Hacquard S."/>
        </authorList>
    </citation>
    <scope>NUCLEOTIDE SEQUENCE</scope>
    <source>
        <strain evidence="2">MPI-CAGE-CH-0243</strain>
    </source>
</reference>